<feature type="domain" description="HIT" evidence="5">
    <location>
        <begin position="57"/>
        <end position="162"/>
    </location>
</feature>
<evidence type="ECO:0000256" key="3">
    <source>
        <dbReference type="PROSITE-ProRule" id="PRU00464"/>
    </source>
</evidence>
<feature type="active site" description="Tele-AMP-histidine intermediate" evidence="1">
    <location>
        <position position="149"/>
    </location>
</feature>
<evidence type="ECO:0000256" key="1">
    <source>
        <dbReference type="PIRSR" id="PIRSR601310-1"/>
    </source>
</evidence>
<evidence type="ECO:0000256" key="4">
    <source>
        <dbReference type="SAM" id="SignalP"/>
    </source>
</evidence>
<dbReference type="AlphaFoldDB" id="A0A7X1FAV4"/>
<reference evidence="6 7" key="1">
    <citation type="submission" date="2020-08" db="EMBL/GenBank/DDBJ databases">
        <title>The genome sequence of Novosphingobium flavum 4Y4.</title>
        <authorList>
            <person name="Liu Y."/>
        </authorList>
    </citation>
    <scope>NUCLEOTIDE SEQUENCE [LARGE SCALE GENOMIC DNA]</scope>
    <source>
        <strain evidence="6 7">4Y4</strain>
    </source>
</reference>
<evidence type="ECO:0000313" key="7">
    <source>
        <dbReference type="Proteomes" id="UP000520156"/>
    </source>
</evidence>
<comment type="caution">
    <text evidence="6">The sequence shown here is derived from an EMBL/GenBank/DDBJ whole genome shotgun (WGS) entry which is preliminary data.</text>
</comment>
<evidence type="ECO:0000313" key="6">
    <source>
        <dbReference type="EMBL" id="MBC2653591.1"/>
    </source>
</evidence>
<dbReference type="Proteomes" id="UP000520156">
    <property type="component" value="Unassembled WGS sequence"/>
</dbReference>
<dbReference type="InterPro" id="IPR011146">
    <property type="entry name" value="HIT-like"/>
</dbReference>
<feature type="chain" id="PRO_5031223888" evidence="4">
    <location>
        <begin position="29"/>
        <end position="183"/>
    </location>
</feature>
<dbReference type="PANTHER" id="PTHR46648:SF1">
    <property type="entry name" value="ADENOSINE 5'-MONOPHOSPHORAMIDASE HNT1"/>
    <property type="match status" value="1"/>
</dbReference>
<dbReference type="PRINTS" id="PR00332">
    <property type="entry name" value="HISTRIAD"/>
</dbReference>
<keyword evidence="4" id="KW-0732">Signal</keyword>
<dbReference type="SUPFAM" id="SSF54197">
    <property type="entry name" value="HIT-like"/>
    <property type="match status" value="1"/>
</dbReference>
<accession>A0A7X1FAV4</accession>
<dbReference type="Gene3D" id="3.30.428.10">
    <property type="entry name" value="HIT-like"/>
    <property type="match status" value="1"/>
</dbReference>
<dbReference type="GO" id="GO:0009117">
    <property type="term" value="P:nucleotide metabolic process"/>
    <property type="evidence" value="ECO:0007669"/>
    <property type="project" value="TreeGrafter"/>
</dbReference>
<dbReference type="PANTHER" id="PTHR46648">
    <property type="entry name" value="HIT FAMILY PROTEIN 1"/>
    <property type="match status" value="1"/>
</dbReference>
<organism evidence="6 7">
    <name type="scientific">Novosphingobium aerophilum</name>
    <dbReference type="NCBI Taxonomy" id="2839843"/>
    <lineage>
        <taxon>Bacteria</taxon>
        <taxon>Pseudomonadati</taxon>
        <taxon>Pseudomonadota</taxon>
        <taxon>Alphaproteobacteria</taxon>
        <taxon>Sphingomonadales</taxon>
        <taxon>Sphingomonadaceae</taxon>
        <taxon>Novosphingobium</taxon>
    </lineage>
</organism>
<feature type="short sequence motif" description="Histidine triad motif" evidence="2 3">
    <location>
        <begin position="147"/>
        <end position="151"/>
    </location>
</feature>
<evidence type="ECO:0000259" key="5">
    <source>
        <dbReference type="PROSITE" id="PS51084"/>
    </source>
</evidence>
<dbReference type="Pfam" id="PF01230">
    <property type="entry name" value="HIT"/>
    <property type="match status" value="1"/>
</dbReference>
<name>A0A7X1FAV4_9SPHN</name>
<dbReference type="RefSeq" id="WP_185684965.1">
    <property type="nucleotide sequence ID" value="NZ_JACLAU010000060.1"/>
</dbReference>
<dbReference type="GO" id="GO:0003824">
    <property type="term" value="F:catalytic activity"/>
    <property type="evidence" value="ECO:0007669"/>
    <property type="project" value="InterPro"/>
</dbReference>
<protein>
    <submittedName>
        <fullName evidence="6">HIT family protein</fullName>
    </submittedName>
</protein>
<dbReference type="PROSITE" id="PS51084">
    <property type="entry name" value="HIT_2"/>
    <property type="match status" value="1"/>
</dbReference>
<dbReference type="InterPro" id="IPR036265">
    <property type="entry name" value="HIT-like_sf"/>
</dbReference>
<proteinExistence type="predicted"/>
<dbReference type="EMBL" id="JACLAU010000060">
    <property type="protein sequence ID" value="MBC2653591.1"/>
    <property type="molecule type" value="Genomic_DNA"/>
</dbReference>
<dbReference type="InterPro" id="IPR001310">
    <property type="entry name" value="Histidine_triad_HIT"/>
</dbReference>
<evidence type="ECO:0000256" key="2">
    <source>
        <dbReference type="PIRSR" id="PIRSR601310-3"/>
    </source>
</evidence>
<feature type="signal peptide" evidence="4">
    <location>
        <begin position="1"/>
        <end position="28"/>
    </location>
</feature>
<sequence>MDRAGLARAAATIVAALGLLGVSAGAAAQPVAPAHPVVPAAAPLRCPLAGSYDPANPFARILRGEAPVSLIAEDRLVLAFVPIDWQNPGHVLIIPRRAVRNVEGLNDREWLAILHMARRIARAQQTAFGSTGYTLQQNNGRNQEVCHAHVHVVPNSPPDPVKPATRAQQDAIAAKLRAALPPL</sequence>
<gene>
    <name evidence="6" type="ORF">H7F49_18070</name>
</gene>
<keyword evidence="7" id="KW-1185">Reference proteome</keyword>